<gene>
    <name evidence="2" type="primary">RHD</name>
</gene>
<feature type="transmembrane region" description="Helical" evidence="1">
    <location>
        <begin position="6"/>
        <end position="28"/>
    </location>
</feature>
<proteinExistence type="predicted"/>
<reference evidence="2" key="1">
    <citation type="submission" date="2011-11" db="EMBL/GenBank/DDBJ databases">
        <title>Characterization of novel RHD alleles: relationship between phenotype, genotype and trimeric-architecture.</title>
        <authorList>
            <person name="Silvy M."/>
            <person name="Chapel-Fernandes S."/>
            <person name="Callebaut I."/>
            <person name="Beley S."/>
            <person name="Durousseau C."/>
            <person name="Simon S."/>
            <person name="Lauroua P."/>
            <person name="Dubosc-Marchenay N."/>
            <person name="Babault C."/>
            <person name="Mouchet C."/>
            <person name="Ferrera V."/>
            <person name="Chiaroni J."/>
            <person name="Bailly P."/>
        </authorList>
    </citation>
    <scope>NUCLEOTIDE SEQUENCE</scope>
</reference>
<keyword evidence="1" id="KW-0472">Membrane</keyword>
<dbReference type="OrthoDB" id="534912at2759"/>
<evidence type="ECO:0000313" key="2">
    <source>
        <dbReference type="EMBL" id="CCE72436.1"/>
    </source>
</evidence>
<dbReference type="AlphaFoldDB" id="H8WR12"/>
<keyword evidence="1" id="KW-0812">Transmembrane</keyword>
<feature type="non-terminal residue" evidence="2">
    <location>
        <position position="48"/>
    </location>
</feature>
<evidence type="ECO:0000256" key="1">
    <source>
        <dbReference type="SAM" id="Phobius"/>
    </source>
</evidence>
<organism evidence="2">
    <name type="scientific">Homo sapiens</name>
    <name type="common">Human</name>
    <dbReference type="NCBI Taxonomy" id="9606"/>
    <lineage>
        <taxon>Eukaryota</taxon>
        <taxon>Metazoa</taxon>
        <taxon>Chordata</taxon>
        <taxon>Craniata</taxon>
        <taxon>Vertebrata</taxon>
        <taxon>Euteleostomi</taxon>
        <taxon>Mammalia</taxon>
        <taxon>Eutheria</taxon>
        <taxon>Euarchontoglires</taxon>
        <taxon>Primates</taxon>
        <taxon>Haplorrhini</taxon>
        <taxon>Catarrhini</taxon>
        <taxon>Hominidae</taxon>
        <taxon>Homo</taxon>
    </lineage>
</organism>
<dbReference type="EMBL" id="HE613975">
    <property type="protein sequence ID" value="CCE72436.1"/>
    <property type="molecule type" value="Genomic_DNA"/>
</dbReference>
<accession>H8WR12</accession>
<protein>
    <submittedName>
        <fullName evidence="2">Rhesus blood group D antigen</fullName>
    </submittedName>
</protein>
<feature type="non-terminal residue" evidence="2">
    <location>
        <position position="1"/>
    </location>
</feature>
<keyword evidence="1" id="KW-1133">Transmembrane helix</keyword>
<name>H8WR12_HUMAN</name>
<dbReference type="ChiTaRS" id="RHD">
    <property type="organism name" value="human"/>
</dbReference>
<sequence length="48" mass="5911">TDYHMNMMHIYVFAAYFGLWPGACQSLYPRERRIKIRQQRYPVCLPCW</sequence>